<dbReference type="Pfam" id="PF13193">
    <property type="entry name" value="AMP-binding_C"/>
    <property type="match status" value="1"/>
</dbReference>
<dbReference type="PANTHER" id="PTHR43859">
    <property type="entry name" value="ACYL-ACTIVATING ENZYME"/>
    <property type="match status" value="1"/>
</dbReference>
<dbReference type="InterPro" id="IPR000873">
    <property type="entry name" value="AMP-dep_synth/lig_dom"/>
</dbReference>
<dbReference type="InterPro" id="IPR025110">
    <property type="entry name" value="AMP-bd_C"/>
</dbReference>
<dbReference type="PANTHER" id="PTHR43859:SF4">
    <property type="entry name" value="BUTANOATE--COA LIGASE AAE1-RELATED"/>
    <property type="match status" value="1"/>
</dbReference>
<dbReference type="OrthoDB" id="9766486at2"/>
<keyword evidence="2 7" id="KW-0436">Ligase</keyword>
<comment type="similarity">
    <text evidence="1">Belongs to the ATP-dependent AMP-binding enzyme family.</text>
</comment>
<evidence type="ECO:0000259" key="6">
    <source>
        <dbReference type="Pfam" id="PF13193"/>
    </source>
</evidence>
<reference evidence="8" key="1">
    <citation type="submission" date="2018-09" db="EMBL/GenBank/DDBJ databases">
        <authorList>
            <person name="Zhu H."/>
        </authorList>
    </citation>
    <scope>NUCLEOTIDE SEQUENCE [LARGE SCALE GENOMIC DNA]</scope>
    <source>
        <strain evidence="8">K1R23-30</strain>
    </source>
</reference>
<proteinExistence type="inferred from homology"/>
<dbReference type="InterPro" id="IPR045851">
    <property type="entry name" value="AMP-bd_C_sf"/>
</dbReference>
<accession>A0A3A3FTH4</accession>
<evidence type="ECO:0000256" key="4">
    <source>
        <dbReference type="ARBA" id="ARBA00023098"/>
    </source>
</evidence>
<keyword evidence="4" id="KW-0443">Lipid metabolism</keyword>
<dbReference type="SUPFAM" id="SSF56801">
    <property type="entry name" value="Acetyl-CoA synthetase-like"/>
    <property type="match status" value="1"/>
</dbReference>
<evidence type="ECO:0000313" key="7">
    <source>
        <dbReference type="EMBL" id="RJF98564.1"/>
    </source>
</evidence>
<evidence type="ECO:0000313" key="8">
    <source>
        <dbReference type="Proteomes" id="UP000265955"/>
    </source>
</evidence>
<dbReference type="AlphaFoldDB" id="A0A3A3FTH4"/>
<dbReference type="Pfam" id="PF00501">
    <property type="entry name" value="AMP-binding"/>
    <property type="match status" value="1"/>
</dbReference>
<dbReference type="NCBIfam" id="NF004837">
    <property type="entry name" value="PRK06187.1"/>
    <property type="match status" value="1"/>
</dbReference>
<dbReference type="CDD" id="cd12119">
    <property type="entry name" value="ttLC_FACS_AlkK_like"/>
    <property type="match status" value="1"/>
</dbReference>
<dbReference type="GO" id="GO:0006631">
    <property type="term" value="P:fatty acid metabolic process"/>
    <property type="evidence" value="ECO:0007669"/>
    <property type="project" value="UniProtKB-KW"/>
</dbReference>
<dbReference type="RefSeq" id="WP_119768513.1">
    <property type="nucleotide sequence ID" value="NZ_QYUO01000001.1"/>
</dbReference>
<dbReference type="Proteomes" id="UP000265955">
    <property type="component" value="Unassembled WGS sequence"/>
</dbReference>
<evidence type="ECO:0000259" key="5">
    <source>
        <dbReference type="Pfam" id="PF00501"/>
    </source>
</evidence>
<evidence type="ECO:0000256" key="2">
    <source>
        <dbReference type="ARBA" id="ARBA00022598"/>
    </source>
</evidence>
<evidence type="ECO:0000256" key="1">
    <source>
        <dbReference type="ARBA" id="ARBA00006432"/>
    </source>
</evidence>
<dbReference type="PROSITE" id="PS00455">
    <property type="entry name" value="AMP_BINDING"/>
    <property type="match status" value="1"/>
</dbReference>
<feature type="domain" description="AMP-binding enzyme C-terminal" evidence="6">
    <location>
        <begin position="457"/>
        <end position="531"/>
    </location>
</feature>
<sequence length="548" mass="60665">MLGQMQDKPLLISSLLEHAERFHPNVEIVTKTIEGPIHRCNWRELGERSRRLAIALQKQGIKQGSMVATLATNTYRHLELYFAVMGIGAVLHTINPRLSPEHLEYIVNHAEDEMLFFDLPFAPLVEKLQSRFPTVKRFYALANQDSVVKAAPDIRDFSGYETLFADTPADPSFTWPQFDERSASTLCYTSGTTGNPKGVLYSHRSTIVHNCVVSLPDSLGVSADSTILLVVPLFHVNAWGLPYAAAMTGAKLVLPGPHLDGKSIYDLLRDERVTLAAGVPTVWQMLFQHVDANGLKPREDLCLKDAVVGGSAAPRVMIERFDRDFGTFLLHAWGMTEMSPLGVVCRLLPKHAALPAAQRYDVQMKQGRAVYGVQLKIVDEEGRRLPHDGKASGRLMVSGPWIVDRYFKSESNDLLDAEGFFDTGDISTIDEDGYICLVDRSKDVIKSGGEWISSIDLENTAVGCPGVAMAAVIALPHPKWQERPLLVCVKKPGAEVDKAAVLAYLDGKIAKWWTPDDVVFVDALPMTATGKIYKLGLRQKFKDYQLPG</sequence>
<keyword evidence="8" id="KW-1185">Reference proteome</keyword>
<gene>
    <name evidence="7" type="ORF">D3871_08625</name>
</gene>
<organism evidence="7 8">
    <name type="scientific">Noviherbaspirillum saxi</name>
    <dbReference type="NCBI Taxonomy" id="2320863"/>
    <lineage>
        <taxon>Bacteria</taxon>
        <taxon>Pseudomonadati</taxon>
        <taxon>Pseudomonadota</taxon>
        <taxon>Betaproteobacteria</taxon>
        <taxon>Burkholderiales</taxon>
        <taxon>Oxalobacteraceae</taxon>
        <taxon>Noviherbaspirillum</taxon>
    </lineage>
</organism>
<name>A0A3A3FTH4_9BURK</name>
<dbReference type="InterPro" id="IPR042099">
    <property type="entry name" value="ANL_N_sf"/>
</dbReference>
<dbReference type="InterPro" id="IPR020845">
    <property type="entry name" value="AMP-binding_CS"/>
</dbReference>
<evidence type="ECO:0000256" key="3">
    <source>
        <dbReference type="ARBA" id="ARBA00022832"/>
    </source>
</evidence>
<dbReference type="Gene3D" id="3.30.300.30">
    <property type="match status" value="1"/>
</dbReference>
<dbReference type="FunFam" id="3.30.300.30:FF:000008">
    <property type="entry name" value="2,3-dihydroxybenzoate-AMP ligase"/>
    <property type="match status" value="1"/>
</dbReference>
<dbReference type="EMBL" id="QYUO01000001">
    <property type="protein sequence ID" value="RJF98564.1"/>
    <property type="molecule type" value="Genomic_DNA"/>
</dbReference>
<feature type="domain" description="AMP-dependent synthetase/ligase" evidence="5">
    <location>
        <begin position="22"/>
        <end position="407"/>
    </location>
</feature>
<keyword evidence="3" id="KW-0276">Fatty acid metabolism</keyword>
<dbReference type="Gene3D" id="3.40.50.12780">
    <property type="entry name" value="N-terminal domain of ligase-like"/>
    <property type="match status" value="1"/>
</dbReference>
<protein>
    <submittedName>
        <fullName evidence="7">Long-chain-fatty-acid--CoA ligase</fullName>
    </submittedName>
</protein>
<comment type="caution">
    <text evidence="7">The sequence shown here is derived from an EMBL/GenBank/DDBJ whole genome shotgun (WGS) entry which is preliminary data.</text>
</comment>
<dbReference type="GO" id="GO:0016874">
    <property type="term" value="F:ligase activity"/>
    <property type="evidence" value="ECO:0007669"/>
    <property type="project" value="UniProtKB-KW"/>
</dbReference>